<dbReference type="InterPro" id="IPR018102">
    <property type="entry name" value="Ribosomal_uS11_CS"/>
</dbReference>
<evidence type="ECO:0008006" key="7">
    <source>
        <dbReference type="Google" id="ProtNLM"/>
    </source>
</evidence>
<dbReference type="PANTHER" id="PTHR11759">
    <property type="entry name" value="40S RIBOSOMAL PROTEIN S14/30S RIBOSOMAL PROTEIN S11"/>
    <property type="match status" value="1"/>
</dbReference>
<gene>
    <name evidence="5" type="ORF">PEVE_00007658</name>
</gene>
<dbReference type="SUPFAM" id="SSF53137">
    <property type="entry name" value="Translational machinery components"/>
    <property type="match status" value="1"/>
</dbReference>
<dbReference type="HAMAP" id="MF_01310">
    <property type="entry name" value="Ribosomal_uS11"/>
    <property type="match status" value="1"/>
</dbReference>
<sequence length="137" mass="14570">RFAGSHLDVKKHLRISSAQGAKYRDLPVIHINASFNNTVITLSDQKGKTLGWVSAGTEGFQNARRGSSTAGRQAGITAAYKAISHGIETARIKVRGIGTGRQGAINGIESGGVRVVSVTDVTPVPHNGCRPRKTRRL</sequence>
<keyword evidence="3 4" id="KW-0687">Ribonucleoprotein</keyword>
<dbReference type="InterPro" id="IPR001971">
    <property type="entry name" value="Ribosomal_uS11"/>
</dbReference>
<comment type="similarity">
    <text evidence="1 4">Belongs to the universal ribosomal protein uS11 family.</text>
</comment>
<evidence type="ECO:0000256" key="3">
    <source>
        <dbReference type="ARBA" id="ARBA00023274"/>
    </source>
</evidence>
<dbReference type="Pfam" id="PF00411">
    <property type="entry name" value="Ribosomal_S11"/>
    <property type="match status" value="1"/>
</dbReference>
<dbReference type="InterPro" id="IPR036967">
    <property type="entry name" value="Ribosomal_uS11_sf"/>
</dbReference>
<feature type="non-terminal residue" evidence="5">
    <location>
        <position position="1"/>
    </location>
</feature>
<evidence type="ECO:0000256" key="1">
    <source>
        <dbReference type="ARBA" id="ARBA00006194"/>
    </source>
</evidence>
<evidence type="ECO:0000313" key="6">
    <source>
        <dbReference type="Proteomes" id="UP001159427"/>
    </source>
</evidence>
<organism evidence="5 6">
    <name type="scientific">Porites evermanni</name>
    <dbReference type="NCBI Taxonomy" id="104178"/>
    <lineage>
        <taxon>Eukaryota</taxon>
        <taxon>Metazoa</taxon>
        <taxon>Cnidaria</taxon>
        <taxon>Anthozoa</taxon>
        <taxon>Hexacorallia</taxon>
        <taxon>Scleractinia</taxon>
        <taxon>Fungiina</taxon>
        <taxon>Poritidae</taxon>
        <taxon>Porites</taxon>
    </lineage>
</organism>
<keyword evidence="6" id="KW-1185">Reference proteome</keyword>
<name>A0ABN8LXM1_9CNID</name>
<dbReference type="EMBL" id="CALNXI010000151">
    <property type="protein sequence ID" value="CAH3020563.1"/>
    <property type="molecule type" value="Genomic_DNA"/>
</dbReference>
<dbReference type="Proteomes" id="UP001159427">
    <property type="component" value="Unassembled WGS sequence"/>
</dbReference>
<dbReference type="PIRSF" id="PIRSF002131">
    <property type="entry name" value="Ribosomal_S11"/>
    <property type="match status" value="1"/>
</dbReference>
<dbReference type="PROSITE" id="PS00054">
    <property type="entry name" value="RIBOSOMAL_S11"/>
    <property type="match status" value="1"/>
</dbReference>
<keyword evidence="2 4" id="KW-0689">Ribosomal protein</keyword>
<protein>
    <recommendedName>
        <fullName evidence="7">Ribosomal protein S11</fullName>
    </recommendedName>
</protein>
<comment type="caution">
    <text evidence="5">The sequence shown here is derived from an EMBL/GenBank/DDBJ whole genome shotgun (WGS) entry which is preliminary data.</text>
</comment>
<proteinExistence type="inferred from homology"/>
<evidence type="ECO:0000313" key="5">
    <source>
        <dbReference type="EMBL" id="CAH3020563.1"/>
    </source>
</evidence>
<accession>A0ABN8LXM1</accession>
<evidence type="ECO:0000256" key="2">
    <source>
        <dbReference type="ARBA" id="ARBA00022980"/>
    </source>
</evidence>
<reference evidence="5 6" key="1">
    <citation type="submission" date="2022-05" db="EMBL/GenBank/DDBJ databases">
        <authorList>
            <consortium name="Genoscope - CEA"/>
            <person name="William W."/>
        </authorList>
    </citation>
    <scope>NUCLEOTIDE SEQUENCE [LARGE SCALE GENOMIC DNA]</scope>
</reference>
<dbReference type="NCBIfam" id="NF003698">
    <property type="entry name" value="PRK05309.1"/>
    <property type="match status" value="1"/>
</dbReference>
<evidence type="ECO:0000256" key="4">
    <source>
        <dbReference type="RuleBase" id="RU003629"/>
    </source>
</evidence>
<dbReference type="Gene3D" id="3.30.420.80">
    <property type="entry name" value="Ribosomal protein S11"/>
    <property type="match status" value="1"/>
</dbReference>